<comment type="similarity">
    <text evidence="2">Belongs to the class-II aminoacyl-tRNA synthetase family.</text>
</comment>
<feature type="domain" description="WHEP-TRS" evidence="14">
    <location>
        <begin position="12"/>
        <end position="68"/>
    </location>
</feature>
<keyword evidence="4" id="KW-0963">Cytoplasm</keyword>
<evidence type="ECO:0000256" key="2">
    <source>
        <dbReference type="ARBA" id="ARBA00008226"/>
    </source>
</evidence>
<dbReference type="InterPro" id="IPR004154">
    <property type="entry name" value="Anticodon-bd"/>
</dbReference>
<evidence type="ECO:0000313" key="16">
    <source>
        <dbReference type="Proteomes" id="UP000789390"/>
    </source>
</evidence>
<dbReference type="InterPro" id="IPR006195">
    <property type="entry name" value="aa-tRNA-synth_II"/>
</dbReference>
<keyword evidence="7" id="KW-0547">Nucleotide-binding</keyword>
<dbReference type="InterPro" id="IPR027805">
    <property type="entry name" value="Transposase_HTH_dom"/>
</dbReference>
<dbReference type="Pfam" id="PF13359">
    <property type="entry name" value="DDE_Tnp_4"/>
    <property type="match status" value="1"/>
</dbReference>
<dbReference type="InterPro" id="IPR041715">
    <property type="entry name" value="HisRS-like_core"/>
</dbReference>
<dbReference type="FunFam" id="3.40.50.800:FF:000008">
    <property type="entry name" value="histidine--tRNA ligase, cytoplasmic isoform X1"/>
    <property type="match status" value="1"/>
</dbReference>
<dbReference type="InterPro" id="IPR036621">
    <property type="entry name" value="Anticodon-bd_dom_sf"/>
</dbReference>
<dbReference type="GO" id="GO:0032543">
    <property type="term" value="P:mitochondrial translation"/>
    <property type="evidence" value="ECO:0007669"/>
    <property type="project" value="TreeGrafter"/>
</dbReference>
<dbReference type="GO" id="GO:0005524">
    <property type="term" value="F:ATP binding"/>
    <property type="evidence" value="ECO:0007669"/>
    <property type="project" value="UniProtKB-KW"/>
</dbReference>
<dbReference type="GO" id="GO:0046872">
    <property type="term" value="F:metal ion binding"/>
    <property type="evidence" value="ECO:0007669"/>
    <property type="project" value="UniProtKB-KW"/>
</dbReference>
<dbReference type="SUPFAM" id="SSF55681">
    <property type="entry name" value="Class II aaRS and biotin synthetases"/>
    <property type="match status" value="1"/>
</dbReference>
<evidence type="ECO:0000256" key="3">
    <source>
        <dbReference type="ARBA" id="ARBA00012815"/>
    </source>
</evidence>
<keyword evidence="5" id="KW-0436">Ligase</keyword>
<dbReference type="Proteomes" id="UP000789390">
    <property type="component" value="Unassembled WGS sequence"/>
</dbReference>
<dbReference type="SUPFAM" id="SSF52954">
    <property type="entry name" value="Class II aaRS ABD-related"/>
    <property type="match status" value="1"/>
</dbReference>
<organism evidence="15 16">
    <name type="scientific">Daphnia galeata</name>
    <dbReference type="NCBI Taxonomy" id="27404"/>
    <lineage>
        <taxon>Eukaryota</taxon>
        <taxon>Metazoa</taxon>
        <taxon>Ecdysozoa</taxon>
        <taxon>Arthropoda</taxon>
        <taxon>Crustacea</taxon>
        <taxon>Branchiopoda</taxon>
        <taxon>Diplostraca</taxon>
        <taxon>Cladocera</taxon>
        <taxon>Anomopoda</taxon>
        <taxon>Daphniidae</taxon>
        <taxon>Daphnia</taxon>
    </lineage>
</organism>
<evidence type="ECO:0000256" key="4">
    <source>
        <dbReference type="ARBA" id="ARBA00022490"/>
    </source>
</evidence>
<dbReference type="FunFam" id="3.30.930.10:FF:000021">
    <property type="entry name" value="Probable histidine--tRNA ligase, mitochondrial"/>
    <property type="match status" value="1"/>
</dbReference>
<evidence type="ECO:0000256" key="6">
    <source>
        <dbReference type="ARBA" id="ARBA00022723"/>
    </source>
</evidence>
<dbReference type="CDD" id="cd00773">
    <property type="entry name" value="HisRS-like_core"/>
    <property type="match status" value="1"/>
</dbReference>
<evidence type="ECO:0000259" key="14">
    <source>
        <dbReference type="PROSITE" id="PS51185"/>
    </source>
</evidence>
<proteinExistence type="inferred from homology"/>
<feature type="domain" description="Aminoacyl-transfer RNA synthetases class-II family profile" evidence="13">
    <location>
        <begin position="96"/>
        <end position="400"/>
    </location>
</feature>
<gene>
    <name evidence="15" type="ORF">DGAL_LOCUS1903</name>
</gene>
<dbReference type="SUPFAM" id="SSF47060">
    <property type="entry name" value="S15/NS1 RNA-binding domain"/>
    <property type="match status" value="1"/>
</dbReference>
<dbReference type="InterPro" id="IPR015807">
    <property type="entry name" value="His-tRNA-ligase"/>
</dbReference>
<accession>A0A8J2RHG7</accession>
<dbReference type="EMBL" id="CAKKLH010000024">
    <property type="protein sequence ID" value="CAH0099745.1"/>
    <property type="molecule type" value="Genomic_DNA"/>
</dbReference>
<name>A0A8J2RHG7_9CRUS</name>
<keyword evidence="9" id="KW-0648">Protein biosynthesis</keyword>
<evidence type="ECO:0000259" key="13">
    <source>
        <dbReference type="PROSITE" id="PS50862"/>
    </source>
</evidence>
<dbReference type="Gene3D" id="1.10.287.10">
    <property type="entry name" value="S15/NS1, RNA-binding"/>
    <property type="match status" value="1"/>
</dbReference>
<keyword evidence="16" id="KW-1185">Reference proteome</keyword>
<dbReference type="AlphaFoldDB" id="A0A8J2RHG7"/>
<dbReference type="Pfam" id="PF13393">
    <property type="entry name" value="tRNA-synt_His"/>
    <property type="match status" value="1"/>
</dbReference>
<dbReference type="Pfam" id="PF03129">
    <property type="entry name" value="HGTP_anticodon"/>
    <property type="match status" value="1"/>
</dbReference>
<comment type="cofactor">
    <cofactor evidence="1">
        <name>a divalent metal cation</name>
        <dbReference type="ChEBI" id="CHEBI:60240"/>
    </cofactor>
</comment>
<dbReference type="PROSITE" id="PS51185">
    <property type="entry name" value="WHEP_TRS_2"/>
    <property type="match status" value="1"/>
</dbReference>
<evidence type="ECO:0000256" key="12">
    <source>
        <dbReference type="SAM" id="Coils"/>
    </source>
</evidence>
<dbReference type="GO" id="GO:0005829">
    <property type="term" value="C:cytosol"/>
    <property type="evidence" value="ECO:0007669"/>
    <property type="project" value="TreeGrafter"/>
</dbReference>
<protein>
    <recommendedName>
        <fullName evidence="3">histidine--tRNA ligase</fullName>
        <ecNumber evidence="3">6.1.1.21</ecNumber>
    </recommendedName>
</protein>
<feature type="coiled-coil region" evidence="12">
    <location>
        <begin position="677"/>
        <end position="711"/>
    </location>
</feature>
<dbReference type="GO" id="GO:0003723">
    <property type="term" value="F:RNA binding"/>
    <property type="evidence" value="ECO:0007669"/>
    <property type="project" value="TreeGrafter"/>
</dbReference>
<dbReference type="GO" id="GO:0005739">
    <property type="term" value="C:mitochondrion"/>
    <property type="evidence" value="ECO:0007669"/>
    <property type="project" value="TreeGrafter"/>
</dbReference>
<evidence type="ECO:0000256" key="5">
    <source>
        <dbReference type="ARBA" id="ARBA00022598"/>
    </source>
</evidence>
<dbReference type="GO" id="GO:0004821">
    <property type="term" value="F:histidine-tRNA ligase activity"/>
    <property type="evidence" value="ECO:0007669"/>
    <property type="project" value="UniProtKB-EC"/>
</dbReference>
<dbReference type="PANTHER" id="PTHR11476">
    <property type="entry name" value="HISTIDYL-TRNA SYNTHETASE"/>
    <property type="match status" value="1"/>
</dbReference>
<evidence type="ECO:0000256" key="8">
    <source>
        <dbReference type="ARBA" id="ARBA00022840"/>
    </source>
</evidence>
<dbReference type="Pfam" id="PF00458">
    <property type="entry name" value="WHEP-TRS"/>
    <property type="match status" value="1"/>
</dbReference>
<dbReference type="InterPro" id="IPR009068">
    <property type="entry name" value="uS15_NS1_RNA-bd_sf"/>
</dbReference>
<dbReference type="NCBIfam" id="TIGR00442">
    <property type="entry name" value="hisS"/>
    <property type="match status" value="1"/>
</dbReference>
<evidence type="ECO:0000256" key="9">
    <source>
        <dbReference type="ARBA" id="ARBA00022917"/>
    </source>
</evidence>
<keyword evidence="8" id="KW-0067">ATP-binding</keyword>
<keyword evidence="6" id="KW-0479">Metal-binding</keyword>
<evidence type="ECO:0000313" key="15">
    <source>
        <dbReference type="EMBL" id="CAH0099745.1"/>
    </source>
</evidence>
<comment type="catalytic activity">
    <reaction evidence="11">
        <text>tRNA(His) + L-histidine + ATP = L-histidyl-tRNA(His) + AMP + diphosphate + H(+)</text>
        <dbReference type="Rhea" id="RHEA:17313"/>
        <dbReference type="Rhea" id="RHEA-COMP:9665"/>
        <dbReference type="Rhea" id="RHEA-COMP:9689"/>
        <dbReference type="ChEBI" id="CHEBI:15378"/>
        <dbReference type="ChEBI" id="CHEBI:30616"/>
        <dbReference type="ChEBI" id="CHEBI:33019"/>
        <dbReference type="ChEBI" id="CHEBI:57595"/>
        <dbReference type="ChEBI" id="CHEBI:78442"/>
        <dbReference type="ChEBI" id="CHEBI:78527"/>
        <dbReference type="ChEBI" id="CHEBI:456215"/>
        <dbReference type="EC" id="6.1.1.21"/>
    </reaction>
</comment>
<dbReference type="EC" id="6.1.1.21" evidence="3"/>
<dbReference type="InterPro" id="IPR045864">
    <property type="entry name" value="aa-tRNA-synth_II/BPL/LPL"/>
</dbReference>
<dbReference type="SMART" id="SM00991">
    <property type="entry name" value="WHEP-TRS"/>
    <property type="match status" value="1"/>
</dbReference>
<keyword evidence="12" id="KW-0175">Coiled coil</keyword>
<dbReference type="PROSITE" id="PS50862">
    <property type="entry name" value="AA_TRNA_LIGASE_II"/>
    <property type="match status" value="1"/>
</dbReference>
<dbReference type="OrthoDB" id="1906957at2759"/>
<evidence type="ECO:0000256" key="1">
    <source>
        <dbReference type="ARBA" id="ARBA00001968"/>
    </source>
</evidence>
<dbReference type="Pfam" id="PF13613">
    <property type="entry name" value="HTH_Tnp_4"/>
    <property type="match status" value="1"/>
</dbReference>
<dbReference type="GO" id="GO:0006427">
    <property type="term" value="P:histidyl-tRNA aminoacylation"/>
    <property type="evidence" value="ECO:0007669"/>
    <property type="project" value="InterPro"/>
</dbReference>
<evidence type="ECO:0000256" key="10">
    <source>
        <dbReference type="ARBA" id="ARBA00023146"/>
    </source>
</evidence>
<dbReference type="InterPro" id="IPR000738">
    <property type="entry name" value="WHEP-TRS_dom"/>
</dbReference>
<dbReference type="InterPro" id="IPR027806">
    <property type="entry name" value="HARBI1_dom"/>
</dbReference>
<evidence type="ECO:0000256" key="7">
    <source>
        <dbReference type="ARBA" id="ARBA00022741"/>
    </source>
</evidence>
<dbReference type="Gene3D" id="3.30.930.10">
    <property type="entry name" value="Bira Bifunctional Protein, Domain 2"/>
    <property type="match status" value="1"/>
</dbReference>
<dbReference type="Gene3D" id="3.40.50.800">
    <property type="entry name" value="Anticodon-binding domain"/>
    <property type="match status" value="1"/>
</dbReference>
<dbReference type="PANTHER" id="PTHR11476:SF7">
    <property type="entry name" value="HISTIDINE--TRNA LIGASE"/>
    <property type="match status" value="1"/>
</dbReference>
<dbReference type="InterPro" id="IPR033656">
    <property type="entry name" value="HisRS_anticodon"/>
</dbReference>
<dbReference type="CDD" id="cd00859">
    <property type="entry name" value="HisRS_anticodon"/>
    <property type="match status" value="1"/>
</dbReference>
<comment type="caution">
    <text evidence="15">The sequence shown here is derived from an EMBL/GenBank/DDBJ whole genome shotgun (WGS) entry which is preliminary data.</text>
</comment>
<evidence type="ECO:0000256" key="11">
    <source>
        <dbReference type="ARBA" id="ARBA00047639"/>
    </source>
</evidence>
<keyword evidence="10" id="KW-0030">Aminoacyl-tRNA synthetase</keyword>
<sequence>MQCAHCTFVLYAGKSIADQIKEQGELVRKLKAEKAGIDKITEEVSKLLALKAQQGSDKDEKAGGKFVLKTAKGTRDFNPRQMVIRQQAFDKIIACFKRHGAETLDTPVFELKEVLTGKYGEDSKLIYDLADQGGEILSLRYDLTVPFARFLAMNKVGSIKRYQLGKVYRRDNPAMTKGRFREFFQCDFDIAGPTDPMIPDVECVRVVTEILDSLDLSEHVVKINHRKILDGLFEACGVPDTQFRAICSSVDKLDKSPWEEVRKEMTDEKGLAPEKADQIGQYVLRSGQDDLVEQLLADPKLSSSKSAVEGLQALKLFFRYAELYGVKKRVKFDMSLARGLDYYTGIIYEAVLTNQNPEEGVGSIAGGGRYDNLVALFDPKAKAVPCVGVSIGIERILAILENREANLKLRTVETQVYVAAAQKNLLEDRMKICAELWDNGIKTEMSYKANPKLLGQLQTCEEQGIPWAIIIGQSELEKGVVKLRHVSSRQEEEIERSKLADVLKQKLNASISVGVVRFFGIPVSPDKRYPFDSITIHQRRELWLARLNICDANIKTKYLVCNLHFENRATIYRKNHPDWAPSVSLNKAITDSTRLQRRVLYSYNREAMFMNTLAKNTQQPNKENNINITIHSPHPFEVNENLNSTDSLLTEEIQDSPMDLSTSKPCYSVVDEEPSSSEHSQELVSELQKEIEKLTAQLEKMNAEYVSLKKEFAMYCNRPITSNFFSKCQNSDKWMRVYTSLSTAKSFEILFKAIQSGIPENNNFKLCKRQQLFLTLVKLSHNPTDIDLAFRFDISEQTVSRYFHSWIDCIYYKLKTHVLIWPLLSQLQVAMPMCFRRHYPNTVSIMDCFETQIQIPHDRNDQAATYSTYKSRNTVKYLISATPNGTINFISKGYAGRKSDQFIVRHSGYIDNLKPGDEVLADKGFEVAEEIGLKGAKLTTPAFKTAAQLTQLETEISRQVSNVRIHIEREIGCMRMKFDIMRGPVIMSNLNTFQDNVCFYDKIVAVCCILSNLNPSIIPFE</sequence>
<reference evidence="15" key="1">
    <citation type="submission" date="2021-11" db="EMBL/GenBank/DDBJ databases">
        <authorList>
            <person name="Schell T."/>
        </authorList>
    </citation>
    <scope>NUCLEOTIDE SEQUENCE</scope>
    <source>
        <strain evidence="15">M5</strain>
    </source>
</reference>